<keyword evidence="4 6" id="KW-0862">Zinc</keyword>
<dbReference type="PANTHER" id="PTHR43660:SF1">
    <property type="entry name" value="DIPEPTIDYL CARBOXYPEPTIDASE"/>
    <property type="match status" value="1"/>
</dbReference>
<evidence type="ECO:0000256" key="5">
    <source>
        <dbReference type="ARBA" id="ARBA00023049"/>
    </source>
</evidence>
<organism evidence="8 9">
    <name type="scientific">Neokomagataea anthophila</name>
    <dbReference type="NCBI Taxonomy" id="2826925"/>
    <lineage>
        <taxon>Bacteria</taxon>
        <taxon>Pseudomonadati</taxon>
        <taxon>Pseudomonadota</taxon>
        <taxon>Alphaproteobacteria</taxon>
        <taxon>Acetobacterales</taxon>
        <taxon>Acetobacteraceae</taxon>
        <taxon>Neokomagataea</taxon>
    </lineage>
</organism>
<dbReference type="GO" id="GO:0004180">
    <property type="term" value="F:carboxypeptidase activity"/>
    <property type="evidence" value="ECO:0007669"/>
    <property type="project" value="UniProtKB-KW"/>
</dbReference>
<feature type="domain" description="Peptidase M3A/M3B catalytic" evidence="7">
    <location>
        <begin position="1"/>
        <end position="71"/>
    </location>
</feature>
<keyword evidence="1 6" id="KW-0645">Protease</keyword>
<accession>A0ABS5EAD2</accession>
<dbReference type="InterPro" id="IPR045090">
    <property type="entry name" value="Pept_M3A_M3B"/>
</dbReference>
<keyword evidence="3 6" id="KW-0378">Hydrolase</keyword>
<dbReference type="PANTHER" id="PTHR43660">
    <property type="entry name" value="DIPEPTIDYL CARBOXYPEPTIDASE"/>
    <property type="match status" value="1"/>
</dbReference>
<evidence type="ECO:0000313" key="9">
    <source>
        <dbReference type="Proteomes" id="UP000677812"/>
    </source>
</evidence>
<comment type="caution">
    <text evidence="8">The sequence shown here is derived from an EMBL/GenBank/DDBJ whole genome shotgun (WGS) entry which is preliminary data.</text>
</comment>
<evidence type="ECO:0000256" key="4">
    <source>
        <dbReference type="ARBA" id="ARBA00022833"/>
    </source>
</evidence>
<comment type="cofactor">
    <cofactor evidence="6">
        <name>Zn(2+)</name>
        <dbReference type="ChEBI" id="CHEBI:29105"/>
    </cofactor>
    <text evidence="6">Binds 1 zinc ion.</text>
</comment>
<dbReference type="SUPFAM" id="SSF55486">
    <property type="entry name" value="Metalloproteases ('zincins'), catalytic domain"/>
    <property type="match status" value="1"/>
</dbReference>
<gene>
    <name evidence="8" type="ORF">KB213_12570</name>
</gene>
<dbReference type="EMBL" id="JAGRQH010000241">
    <property type="protein sequence ID" value="MBR0560870.1"/>
    <property type="molecule type" value="Genomic_DNA"/>
</dbReference>
<comment type="similarity">
    <text evidence="6">Belongs to the peptidase M3 family.</text>
</comment>
<evidence type="ECO:0000256" key="1">
    <source>
        <dbReference type="ARBA" id="ARBA00022670"/>
    </source>
</evidence>
<evidence type="ECO:0000313" key="8">
    <source>
        <dbReference type="EMBL" id="MBR0560870.1"/>
    </source>
</evidence>
<dbReference type="Gene3D" id="1.10.1370.40">
    <property type="match status" value="1"/>
</dbReference>
<feature type="non-terminal residue" evidence="8">
    <location>
        <position position="1"/>
    </location>
</feature>
<keyword evidence="2 6" id="KW-0479">Metal-binding</keyword>
<protein>
    <submittedName>
        <fullName evidence="8">Dipeptidyl carboxypeptidase II</fullName>
    </submittedName>
</protein>
<sequence>PVYHPDVLVFEVFDKDGSQLGLIYFDYFKRDTKSGGAWMSNFVGQSKMLGTKPVIYNVGIFAKAAPGQPQLI</sequence>
<dbReference type="Pfam" id="PF01432">
    <property type="entry name" value="Peptidase_M3"/>
    <property type="match status" value="1"/>
</dbReference>
<keyword evidence="5 6" id="KW-0482">Metalloprotease</keyword>
<name>A0ABS5EAD2_9PROT</name>
<dbReference type="InterPro" id="IPR001567">
    <property type="entry name" value="Pept_M3A_M3B_dom"/>
</dbReference>
<evidence type="ECO:0000256" key="6">
    <source>
        <dbReference type="RuleBase" id="RU003435"/>
    </source>
</evidence>
<keyword evidence="9" id="KW-1185">Reference proteome</keyword>
<evidence type="ECO:0000259" key="7">
    <source>
        <dbReference type="Pfam" id="PF01432"/>
    </source>
</evidence>
<evidence type="ECO:0000256" key="3">
    <source>
        <dbReference type="ARBA" id="ARBA00022801"/>
    </source>
</evidence>
<evidence type="ECO:0000256" key="2">
    <source>
        <dbReference type="ARBA" id="ARBA00022723"/>
    </source>
</evidence>
<proteinExistence type="inferred from homology"/>
<dbReference type="Proteomes" id="UP000677812">
    <property type="component" value="Unassembled WGS sequence"/>
</dbReference>
<dbReference type="RefSeq" id="WP_249110584.1">
    <property type="nucleotide sequence ID" value="NZ_JAGRQH010000241.1"/>
</dbReference>
<reference evidence="8 9" key="1">
    <citation type="submission" date="2021-04" db="EMBL/GenBank/DDBJ databases">
        <title>The complete genome sequence of Neokomagataea sp. TBRC 2177.</title>
        <authorList>
            <person name="Charoenyingcharoen P."/>
            <person name="Yukphan P."/>
        </authorList>
    </citation>
    <scope>NUCLEOTIDE SEQUENCE [LARGE SCALE GENOMIC DNA]</scope>
    <source>
        <strain evidence="8 9">TBRC 2177</strain>
    </source>
</reference>
<feature type="non-terminal residue" evidence="8">
    <location>
        <position position="72"/>
    </location>
</feature>
<keyword evidence="8" id="KW-0121">Carboxypeptidase</keyword>